<dbReference type="Proteomes" id="UP001301769">
    <property type="component" value="Unassembled WGS sequence"/>
</dbReference>
<keyword evidence="6" id="KW-0843">Virulence</keyword>
<evidence type="ECO:0000256" key="9">
    <source>
        <dbReference type="ARBA" id="ARBA00035112"/>
    </source>
</evidence>
<evidence type="ECO:0000256" key="10">
    <source>
        <dbReference type="SAM" id="MobiDB-lite"/>
    </source>
</evidence>
<dbReference type="InterPro" id="IPR021765">
    <property type="entry name" value="UstYa-like"/>
</dbReference>
<evidence type="ECO:0000313" key="12">
    <source>
        <dbReference type="EMBL" id="KAK4219680.1"/>
    </source>
</evidence>
<dbReference type="AlphaFoldDB" id="A0AAN6YKX4"/>
<feature type="region of interest" description="Disordered" evidence="10">
    <location>
        <begin position="18"/>
        <end position="72"/>
    </location>
</feature>
<proteinExistence type="inferred from homology"/>
<evidence type="ECO:0000256" key="11">
    <source>
        <dbReference type="SAM" id="Phobius"/>
    </source>
</evidence>
<evidence type="ECO:0000256" key="3">
    <source>
        <dbReference type="ARBA" id="ARBA00022692"/>
    </source>
</evidence>
<feature type="compositionally biased region" description="Low complexity" evidence="10">
    <location>
        <begin position="21"/>
        <end position="32"/>
    </location>
</feature>
<evidence type="ECO:0008006" key="14">
    <source>
        <dbReference type="Google" id="ProtNLM"/>
    </source>
</evidence>
<keyword evidence="4 11" id="KW-1133">Transmembrane helix</keyword>
<keyword evidence="8" id="KW-0325">Glycoprotein</keyword>
<keyword evidence="3 11" id="KW-0812">Transmembrane</keyword>
<evidence type="ECO:0000256" key="5">
    <source>
        <dbReference type="ARBA" id="ARBA00023002"/>
    </source>
</evidence>
<comment type="caution">
    <text evidence="12">The sequence shown here is derived from an EMBL/GenBank/DDBJ whole genome shotgun (WGS) entry which is preliminary data.</text>
</comment>
<evidence type="ECO:0000256" key="2">
    <source>
        <dbReference type="ARBA" id="ARBA00004685"/>
    </source>
</evidence>
<evidence type="ECO:0000256" key="4">
    <source>
        <dbReference type="ARBA" id="ARBA00022989"/>
    </source>
</evidence>
<evidence type="ECO:0000256" key="8">
    <source>
        <dbReference type="ARBA" id="ARBA00023180"/>
    </source>
</evidence>
<keyword evidence="5" id="KW-0560">Oxidoreductase</keyword>
<evidence type="ECO:0000313" key="13">
    <source>
        <dbReference type="Proteomes" id="UP001301769"/>
    </source>
</evidence>
<comment type="pathway">
    <text evidence="2">Mycotoxin biosynthesis.</text>
</comment>
<reference evidence="12" key="2">
    <citation type="submission" date="2023-05" db="EMBL/GenBank/DDBJ databases">
        <authorList>
            <consortium name="Lawrence Berkeley National Laboratory"/>
            <person name="Steindorff A."/>
            <person name="Hensen N."/>
            <person name="Bonometti L."/>
            <person name="Westerberg I."/>
            <person name="Brannstrom I.O."/>
            <person name="Guillou S."/>
            <person name="Cros-Aarteil S."/>
            <person name="Calhoun S."/>
            <person name="Haridas S."/>
            <person name="Kuo A."/>
            <person name="Mondo S."/>
            <person name="Pangilinan J."/>
            <person name="Riley R."/>
            <person name="Labutti K."/>
            <person name="Andreopoulos B."/>
            <person name="Lipzen A."/>
            <person name="Chen C."/>
            <person name="Yanf M."/>
            <person name="Daum C."/>
            <person name="Ng V."/>
            <person name="Clum A."/>
            <person name="Ohm R."/>
            <person name="Martin F."/>
            <person name="Silar P."/>
            <person name="Natvig D."/>
            <person name="Lalanne C."/>
            <person name="Gautier V."/>
            <person name="Ament-Velasquez S.L."/>
            <person name="Kruys A."/>
            <person name="Hutchinson M.I."/>
            <person name="Powell A.J."/>
            <person name="Barry K."/>
            <person name="Miller A.N."/>
            <person name="Grigoriev I.V."/>
            <person name="Debuchy R."/>
            <person name="Gladieux P."/>
            <person name="Thoren M.H."/>
            <person name="Johannesson H."/>
        </authorList>
    </citation>
    <scope>NUCLEOTIDE SEQUENCE</scope>
    <source>
        <strain evidence="12">PSN293</strain>
    </source>
</reference>
<evidence type="ECO:0000256" key="7">
    <source>
        <dbReference type="ARBA" id="ARBA00023136"/>
    </source>
</evidence>
<dbReference type="GO" id="GO:0016020">
    <property type="term" value="C:membrane"/>
    <property type="evidence" value="ECO:0007669"/>
    <property type="project" value="UniProtKB-SubCell"/>
</dbReference>
<dbReference type="PANTHER" id="PTHR33365:SF11">
    <property type="entry name" value="TAT PATHWAY SIGNAL SEQUENCE"/>
    <property type="match status" value="1"/>
</dbReference>
<organism evidence="12 13">
    <name type="scientific">Rhypophila decipiens</name>
    <dbReference type="NCBI Taxonomy" id="261697"/>
    <lineage>
        <taxon>Eukaryota</taxon>
        <taxon>Fungi</taxon>
        <taxon>Dikarya</taxon>
        <taxon>Ascomycota</taxon>
        <taxon>Pezizomycotina</taxon>
        <taxon>Sordariomycetes</taxon>
        <taxon>Sordariomycetidae</taxon>
        <taxon>Sordariales</taxon>
        <taxon>Naviculisporaceae</taxon>
        <taxon>Rhypophila</taxon>
    </lineage>
</organism>
<feature type="region of interest" description="Disordered" evidence="10">
    <location>
        <begin position="197"/>
        <end position="221"/>
    </location>
</feature>
<dbReference type="GO" id="GO:0016491">
    <property type="term" value="F:oxidoreductase activity"/>
    <property type="evidence" value="ECO:0007669"/>
    <property type="project" value="UniProtKB-KW"/>
</dbReference>
<evidence type="ECO:0000256" key="6">
    <source>
        <dbReference type="ARBA" id="ARBA00023026"/>
    </source>
</evidence>
<feature type="transmembrane region" description="Helical" evidence="11">
    <location>
        <begin position="74"/>
        <end position="97"/>
    </location>
</feature>
<dbReference type="EMBL" id="MU858047">
    <property type="protein sequence ID" value="KAK4219680.1"/>
    <property type="molecule type" value="Genomic_DNA"/>
</dbReference>
<accession>A0AAN6YKX4</accession>
<dbReference type="Pfam" id="PF11807">
    <property type="entry name" value="UstYa"/>
    <property type="match status" value="1"/>
</dbReference>
<keyword evidence="7 11" id="KW-0472">Membrane</keyword>
<dbReference type="PANTHER" id="PTHR33365">
    <property type="entry name" value="YALI0B05434P"/>
    <property type="match status" value="1"/>
</dbReference>
<dbReference type="GO" id="GO:0043386">
    <property type="term" value="P:mycotoxin biosynthetic process"/>
    <property type="evidence" value="ECO:0007669"/>
    <property type="project" value="InterPro"/>
</dbReference>
<evidence type="ECO:0000256" key="1">
    <source>
        <dbReference type="ARBA" id="ARBA00004167"/>
    </source>
</evidence>
<comment type="similarity">
    <text evidence="9">Belongs to the ustYa family.</text>
</comment>
<reference evidence="12" key="1">
    <citation type="journal article" date="2023" name="Mol. Phylogenet. Evol.">
        <title>Genome-scale phylogeny and comparative genomics of the fungal order Sordariales.</title>
        <authorList>
            <person name="Hensen N."/>
            <person name="Bonometti L."/>
            <person name="Westerberg I."/>
            <person name="Brannstrom I.O."/>
            <person name="Guillou S."/>
            <person name="Cros-Aarteil S."/>
            <person name="Calhoun S."/>
            <person name="Haridas S."/>
            <person name="Kuo A."/>
            <person name="Mondo S."/>
            <person name="Pangilinan J."/>
            <person name="Riley R."/>
            <person name="LaButti K."/>
            <person name="Andreopoulos B."/>
            <person name="Lipzen A."/>
            <person name="Chen C."/>
            <person name="Yan M."/>
            <person name="Daum C."/>
            <person name="Ng V."/>
            <person name="Clum A."/>
            <person name="Steindorff A."/>
            <person name="Ohm R.A."/>
            <person name="Martin F."/>
            <person name="Silar P."/>
            <person name="Natvig D.O."/>
            <person name="Lalanne C."/>
            <person name="Gautier V."/>
            <person name="Ament-Velasquez S.L."/>
            <person name="Kruys A."/>
            <person name="Hutchinson M.I."/>
            <person name="Powell A.J."/>
            <person name="Barry K."/>
            <person name="Miller A.N."/>
            <person name="Grigoriev I.V."/>
            <person name="Debuchy R."/>
            <person name="Gladieux P."/>
            <person name="Hiltunen Thoren M."/>
            <person name="Johannesson H."/>
        </authorList>
    </citation>
    <scope>NUCLEOTIDE SEQUENCE</scope>
    <source>
        <strain evidence="12">PSN293</strain>
    </source>
</reference>
<gene>
    <name evidence="12" type="ORF">QBC37DRAFT_382434</name>
</gene>
<name>A0AAN6YKX4_9PEZI</name>
<keyword evidence="13" id="KW-1185">Reference proteome</keyword>
<protein>
    <recommendedName>
        <fullName evidence="14">Tat pathway signal sequence</fullName>
    </recommendedName>
</protein>
<sequence length="316" mass="35327">MNLLSWITGRRGSIVFEEVPSTGSSGSSSTLLNEDGSYKDHDREDQDDESDFIDKFDPTGRQARSRSRSGGGRWHGISVILALLGVSAATSIVGFYVGMRWQARSESNGDEEHDAWDGLLPPPGDTPSHMIWNTTFSGLTSEQKQDAWATLFPVGEGHVRHPELAPDTSTIAVFHHLHCLWSIDYFIDRELIYQNSHKDKQDEKEHGSKRQHDHGSKGKEQHGVYPVHMHHCFDLLRQALLCSADSNLEPLDVSLYGAHLAMPRKCRDINKVVEFAEKWQSPLVKTGEVGDRLSVIRAESEKVYAMGVEKGKKGNP</sequence>
<comment type="subcellular location">
    <subcellularLocation>
        <location evidence="1">Membrane</location>
        <topology evidence="1">Single-pass membrane protein</topology>
    </subcellularLocation>
</comment>